<proteinExistence type="predicted"/>
<organism evidence="1 2">
    <name type="scientific">Dreissena polymorpha</name>
    <name type="common">Zebra mussel</name>
    <name type="synonym">Mytilus polymorpha</name>
    <dbReference type="NCBI Taxonomy" id="45954"/>
    <lineage>
        <taxon>Eukaryota</taxon>
        <taxon>Metazoa</taxon>
        <taxon>Spiralia</taxon>
        <taxon>Lophotrochozoa</taxon>
        <taxon>Mollusca</taxon>
        <taxon>Bivalvia</taxon>
        <taxon>Autobranchia</taxon>
        <taxon>Heteroconchia</taxon>
        <taxon>Euheterodonta</taxon>
        <taxon>Imparidentia</taxon>
        <taxon>Neoheterodontei</taxon>
        <taxon>Myida</taxon>
        <taxon>Dreissenoidea</taxon>
        <taxon>Dreissenidae</taxon>
        <taxon>Dreissena</taxon>
    </lineage>
</organism>
<protein>
    <submittedName>
        <fullName evidence="1">Uncharacterized protein</fullName>
    </submittedName>
</protein>
<dbReference type="AlphaFoldDB" id="A0A9D4GWQ6"/>
<reference evidence="1" key="1">
    <citation type="journal article" date="2019" name="bioRxiv">
        <title>The Genome of the Zebra Mussel, Dreissena polymorpha: A Resource for Invasive Species Research.</title>
        <authorList>
            <person name="McCartney M.A."/>
            <person name="Auch B."/>
            <person name="Kono T."/>
            <person name="Mallez S."/>
            <person name="Zhang Y."/>
            <person name="Obille A."/>
            <person name="Becker A."/>
            <person name="Abrahante J.E."/>
            <person name="Garbe J."/>
            <person name="Badalamenti J.P."/>
            <person name="Herman A."/>
            <person name="Mangelson H."/>
            <person name="Liachko I."/>
            <person name="Sullivan S."/>
            <person name="Sone E.D."/>
            <person name="Koren S."/>
            <person name="Silverstein K.A.T."/>
            <person name="Beckman K.B."/>
            <person name="Gohl D.M."/>
        </authorList>
    </citation>
    <scope>NUCLEOTIDE SEQUENCE</scope>
    <source>
        <strain evidence="1">Duluth1</strain>
        <tissue evidence="1">Whole animal</tissue>
    </source>
</reference>
<name>A0A9D4GWQ6_DREPO</name>
<comment type="caution">
    <text evidence="1">The sequence shown here is derived from an EMBL/GenBank/DDBJ whole genome shotgun (WGS) entry which is preliminary data.</text>
</comment>
<evidence type="ECO:0000313" key="2">
    <source>
        <dbReference type="Proteomes" id="UP000828390"/>
    </source>
</evidence>
<accession>A0A9D4GWQ6</accession>
<gene>
    <name evidence="1" type="ORF">DPMN_124815</name>
</gene>
<dbReference type="EMBL" id="JAIWYP010000005">
    <property type="protein sequence ID" value="KAH3823020.1"/>
    <property type="molecule type" value="Genomic_DNA"/>
</dbReference>
<sequence>METIAMGLPRKTSHARWTHALTVAGHIGLNEVAAVSRVGVDVVSSGETALTCRHHIPVGPVLDHVWTLACAMRIRAI</sequence>
<keyword evidence="2" id="KW-1185">Reference proteome</keyword>
<reference evidence="1" key="2">
    <citation type="submission" date="2020-11" db="EMBL/GenBank/DDBJ databases">
        <authorList>
            <person name="McCartney M.A."/>
            <person name="Auch B."/>
            <person name="Kono T."/>
            <person name="Mallez S."/>
            <person name="Becker A."/>
            <person name="Gohl D.M."/>
            <person name="Silverstein K.A.T."/>
            <person name="Koren S."/>
            <person name="Bechman K.B."/>
            <person name="Herman A."/>
            <person name="Abrahante J.E."/>
            <person name="Garbe J."/>
        </authorList>
    </citation>
    <scope>NUCLEOTIDE SEQUENCE</scope>
    <source>
        <strain evidence="1">Duluth1</strain>
        <tissue evidence="1">Whole animal</tissue>
    </source>
</reference>
<dbReference type="Proteomes" id="UP000828390">
    <property type="component" value="Unassembled WGS sequence"/>
</dbReference>
<evidence type="ECO:0000313" key="1">
    <source>
        <dbReference type="EMBL" id="KAH3823020.1"/>
    </source>
</evidence>